<evidence type="ECO:0000313" key="2">
    <source>
        <dbReference type="EMBL" id="TFK38007.1"/>
    </source>
</evidence>
<dbReference type="OrthoDB" id="3265369at2759"/>
<sequence>MSLRTFTVFQDTPSIDASKPKVAPAARITRSSTLGAENSTSITTLATLAVIVDKENLHPVTGERAGPSSSDVGKKRKTNVLATKVHVPLGVKKLKESKDAQPETKKRKALAPSSSAVKGKAVTKKDVKGSGSARKTTKRSTRRVSPMPKVDEEAEGEKERDRIVQADIDSKCYELTVQPLADVSQAYEQLSPLEDPLEQEQVRFPAIKESSTEPEIRDYFSPPLGASVSRLRTSSEEPKEARAFSTPERKQIYAAFTFSSPSPSSDRFSKARRSRSGSPTPNRA</sequence>
<feature type="region of interest" description="Disordered" evidence="1">
    <location>
        <begin position="56"/>
        <end position="162"/>
    </location>
</feature>
<gene>
    <name evidence="2" type="ORF">BDQ12DRAFT_684505</name>
</gene>
<name>A0A5C3LZL0_9AGAR</name>
<feature type="compositionally biased region" description="Basic and acidic residues" evidence="1">
    <location>
        <begin position="93"/>
        <end position="104"/>
    </location>
</feature>
<organism evidence="2 3">
    <name type="scientific">Crucibulum laeve</name>
    <dbReference type="NCBI Taxonomy" id="68775"/>
    <lineage>
        <taxon>Eukaryota</taxon>
        <taxon>Fungi</taxon>
        <taxon>Dikarya</taxon>
        <taxon>Basidiomycota</taxon>
        <taxon>Agaricomycotina</taxon>
        <taxon>Agaricomycetes</taxon>
        <taxon>Agaricomycetidae</taxon>
        <taxon>Agaricales</taxon>
        <taxon>Agaricineae</taxon>
        <taxon>Nidulariaceae</taxon>
        <taxon>Crucibulum</taxon>
    </lineage>
</organism>
<evidence type="ECO:0000313" key="3">
    <source>
        <dbReference type="Proteomes" id="UP000308652"/>
    </source>
</evidence>
<dbReference type="Proteomes" id="UP000308652">
    <property type="component" value="Unassembled WGS sequence"/>
</dbReference>
<reference evidence="2 3" key="1">
    <citation type="journal article" date="2019" name="Nat. Ecol. Evol.">
        <title>Megaphylogeny resolves global patterns of mushroom evolution.</title>
        <authorList>
            <person name="Varga T."/>
            <person name="Krizsan K."/>
            <person name="Foldi C."/>
            <person name="Dima B."/>
            <person name="Sanchez-Garcia M."/>
            <person name="Sanchez-Ramirez S."/>
            <person name="Szollosi G.J."/>
            <person name="Szarkandi J.G."/>
            <person name="Papp V."/>
            <person name="Albert L."/>
            <person name="Andreopoulos W."/>
            <person name="Angelini C."/>
            <person name="Antonin V."/>
            <person name="Barry K.W."/>
            <person name="Bougher N.L."/>
            <person name="Buchanan P."/>
            <person name="Buyck B."/>
            <person name="Bense V."/>
            <person name="Catcheside P."/>
            <person name="Chovatia M."/>
            <person name="Cooper J."/>
            <person name="Damon W."/>
            <person name="Desjardin D."/>
            <person name="Finy P."/>
            <person name="Geml J."/>
            <person name="Haridas S."/>
            <person name="Hughes K."/>
            <person name="Justo A."/>
            <person name="Karasinski D."/>
            <person name="Kautmanova I."/>
            <person name="Kiss B."/>
            <person name="Kocsube S."/>
            <person name="Kotiranta H."/>
            <person name="LaButti K.M."/>
            <person name="Lechner B.E."/>
            <person name="Liimatainen K."/>
            <person name="Lipzen A."/>
            <person name="Lukacs Z."/>
            <person name="Mihaltcheva S."/>
            <person name="Morgado L.N."/>
            <person name="Niskanen T."/>
            <person name="Noordeloos M.E."/>
            <person name="Ohm R.A."/>
            <person name="Ortiz-Santana B."/>
            <person name="Ovrebo C."/>
            <person name="Racz N."/>
            <person name="Riley R."/>
            <person name="Savchenko A."/>
            <person name="Shiryaev A."/>
            <person name="Soop K."/>
            <person name="Spirin V."/>
            <person name="Szebenyi C."/>
            <person name="Tomsovsky M."/>
            <person name="Tulloss R.E."/>
            <person name="Uehling J."/>
            <person name="Grigoriev I.V."/>
            <person name="Vagvolgyi C."/>
            <person name="Papp T."/>
            <person name="Martin F.M."/>
            <person name="Miettinen O."/>
            <person name="Hibbett D.S."/>
            <person name="Nagy L.G."/>
        </authorList>
    </citation>
    <scope>NUCLEOTIDE SEQUENCE [LARGE SCALE GENOMIC DNA]</scope>
    <source>
        <strain evidence="2 3">CBS 166.37</strain>
    </source>
</reference>
<keyword evidence="3" id="KW-1185">Reference proteome</keyword>
<evidence type="ECO:0000256" key="1">
    <source>
        <dbReference type="SAM" id="MobiDB-lite"/>
    </source>
</evidence>
<feature type="region of interest" description="Disordered" evidence="1">
    <location>
        <begin position="205"/>
        <end position="284"/>
    </location>
</feature>
<accession>A0A5C3LZL0</accession>
<dbReference type="EMBL" id="ML213605">
    <property type="protein sequence ID" value="TFK38007.1"/>
    <property type="molecule type" value="Genomic_DNA"/>
</dbReference>
<feature type="compositionally biased region" description="Basic and acidic residues" evidence="1">
    <location>
        <begin position="233"/>
        <end position="251"/>
    </location>
</feature>
<dbReference type="AlphaFoldDB" id="A0A5C3LZL0"/>
<proteinExistence type="predicted"/>
<protein>
    <submittedName>
        <fullName evidence="2">Uncharacterized protein</fullName>
    </submittedName>
</protein>